<comment type="caution">
    <text evidence="1">The sequence shown here is derived from an EMBL/GenBank/DDBJ whole genome shotgun (WGS) entry which is preliminary data.</text>
</comment>
<evidence type="ECO:0000313" key="1">
    <source>
        <dbReference type="EMBL" id="PZF74287.1"/>
    </source>
</evidence>
<accession>A0A2W2BEF9</accession>
<sequence length="335" mass="38317">MKVSAQEKPAMRKMQDTLKEITIHSQSVKPVLHSAREYVVDYDFVDGYILVASYSSPNRKDPKLFLLSKAGDTASLLYLPEAPDELFKSCAGQMYCVSSRAMYPLEVDTGNLSVRQAYDLSVFDQLKTCSFATQNQYYYKIADRQHFNILYAYRKKDDSVWHPGIGFDDAKTRDASNEEWGAVLALLAGGNPSGAAKQAGMRHLLNKNAYAYLDQPLFPENDKIRSFDFRSRQICTYDLDGRLMESVAMRFDFRNVQRMEVIKDPVTNEYYLHRSDNNAGQTLARIDLQTGALFVAIPIEKPFISKLKVFDSEIYYLFQNPAEPDVQQLYVQRGF</sequence>
<name>A0A2W2BEF9_9BACT</name>
<reference evidence="1 2" key="1">
    <citation type="submission" date="2018-06" db="EMBL/GenBank/DDBJ databases">
        <title>Mucibacter soli gen. nov., sp. nov., a new member of the family Chitinophagaceae producing mucin.</title>
        <authorList>
            <person name="Kim M.-K."/>
            <person name="Park S."/>
            <person name="Kim T.-S."/>
            <person name="Joung Y."/>
            <person name="Han J.-H."/>
            <person name="Kim S.B."/>
        </authorList>
    </citation>
    <scope>NUCLEOTIDE SEQUENCE [LARGE SCALE GENOMIC DNA]</scope>
    <source>
        <strain evidence="1 2">R1-15</strain>
    </source>
</reference>
<keyword evidence="2" id="KW-1185">Reference proteome</keyword>
<gene>
    <name evidence="1" type="ORF">DN068_04570</name>
</gene>
<dbReference type="AlphaFoldDB" id="A0A2W2BEF9"/>
<dbReference type="Proteomes" id="UP000248745">
    <property type="component" value="Unassembled WGS sequence"/>
</dbReference>
<proteinExistence type="predicted"/>
<dbReference type="EMBL" id="QKTW01000006">
    <property type="protein sequence ID" value="PZF74287.1"/>
    <property type="molecule type" value="Genomic_DNA"/>
</dbReference>
<protein>
    <submittedName>
        <fullName evidence="1">Uncharacterized protein</fullName>
    </submittedName>
</protein>
<evidence type="ECO:0000313" key="2">
    <source>
        <dbReference type="Proteomes" id="UP000248745"/>
    </source>
</evidence>
<organism evidence="1 2">
    <name type="scientific">Taibaiella soli</name>
    <dbReference type="NCBI Taxonomy" id="1649169"/>
    <lineage>
        <taxon>Bacteria</taxon>
        <taxon>Pseudomonadati</taxon>
        <taxon>Bacteroidota</taxon>
        <taxon>Chitinophagia</taxon>
        <taxon>Chitinophagales</taxon>
        <taxon>Chitinophagaceae</taxon>
        <taxon>Taibaiella</taxon>
    </lineage>
</organism>